<dbReference type="GO" id="GO:0008929">
    <property type="term" value="F:methylglyoxal synthase activity"/>
    <property type="evidence" value="ECO:0007669"/>
    <property type="project" value="InterPro"/>
</dbReference>
<dbReference type="InterPro" id="IPR016064">
    <property type="entry name" value="NAD/diacylglycerol_kinase_sf"/>
</dbReference>
<feature type="domain" description="DAGKc" evidence="1">
    <location>
        <begin position="6"/>
        <end position="135"/>
    </location>
</feature>
<dbReference type="PROSITE" id="PS50146">
    <property type="entry name" value="DAGK"/>
    <property type="match status" value="1"/>
</dbReference>
<keyword evidence="3" id="KW-1185">Reference proteome</keyword>
<evidence type="ECO:0000259" key="1">
    <source>
        <dbReference type="PROSITE" id="PS50146"/>
    </source>
</evidence>
<protein>
    <submittedName>
        <fullName evidence="2">Lipid kinase, YegS/Rv2252/BmrU family</fullName>
    </submittedName>
</protein>
<dbReference type="SUPFAM" id="SSF111331">
    <property type="entry name" value="NAD kinase/diacylglycerol kinase-like"/>
    <property type="match status" value="1"/>
</dbReference>
<gene>
    <name evidence="2" type="ORF">SAMN06295920_103113</name>
</gene>
<dbReference type="InterPro" id="IPR045540">
    <property type="entry name" value="YegS/DAGK_C"/>
</dbReference>
<dbReference type="GO" id="GO:0005524">
    <property type="term" value="F:ATP binding"/>
    <property type="evidence" value="ECO:0007669"/>
    <property type="project" value="InterPro"/>
</dbReference>
<dbReference type="PANTHER" id="PTHR30492:SF0">
    <property type="entry name" value="METHYLGLYOXAL SYNTHASE"/>
    <property type="match status" value="1"/>
</dbReference>
<dbReference type="Pfam" id="PF19279">
    <property type="entry name" value="YegS_C"/>
    <property type="match status" value="1"/>
</dbReference>
<dbReference type="GO" id="GO:0008654">
    <property type="term" value="P:phospholipid biosynthetic process"/>
    <property type="evidence" value="ECO:0007669"/>
    <property type="project" value="InterPro"/>
</dbReference>
<dbReference type="PANTHER" id="PTHR30492">
    <property type="entry name" value="METHYLGLYOXAL SYNTHASE"/>
    <property type="match status" value="1"/>
</dbReference>
<dbReference type="STRING" id="439228.SAMN06295920_103113"/>
<dbReference type="AlphaFoldDB" id="A0A1T5BLU7"/>
<dbReference type="Pfam" id="PF00781">
    <property type="entry name" value="DAGK_cat"/>
    <property type="match status" value="1"/>
</dbReference>
<evidence type="ECO:0000313" key="2">
    <source>
        <dbReference type="EMBL" id="SKB48254.1"/>
    </source>
</evidence>
<accession>A0A1T5BLU7</accession>
<keyword evidence="2" id="KW-0808">Transferase</keyword>
<organism evidence="2 3">
    <name type="scientific">Rhizorhabdus histidinilytica</name>
    <dbReference type="NCBI Taxonomy" id="439228"/>
    <lineage>
        <taxon>Bacteria</taxon>
        <taxon>Pseudomonadati</taxon>
        <taxon>Pseudomonadota</taxon>
        <taxon>Alphaproteobacteria</taxon>
        <taxon>Sphingomonadales</taxon>
        <taxon>Sphingomonadaceae</taxon>
        <taxon>Rhizorhabdus</taxon>
    </lineage>
</organism>
<dbReference type="GO" id="GO:0005829">
    <property type="term" value="C:cytosol"/>
    <property type="evidence" value="ECO:0007669"/>
    <property type="project" value="TreeGrafter"/>
</dbReference>
<dbReference type="InterPro" id="IPR005218">
    <property type="entry name" value="Diacylglycerol/lipid_kinase"/>
</dbReference>
<dbReference type="GO" id="GO:0016301">
    <property type="term" value="F:kinase activity"/>
    <property type="evidence" value="ECO:0007669"/>
    <property type="project" value="UniProtKB-KW"/>
</dbReference>
<keyword evidence="2" id="KW-0418">Kinase</keyword>
<dbReference type="RefSeq" id="WP_079647451.1">
    <property type="nucleotide sequence ID" value="NZ_FUYM01000003.1"/>
</dbReference>
<evidence type="ECO:0000313" key="3">
    <source>
        <dbReference type="Proteomes" id="UP000189818"/>
    </source>
</evidence>
<dbReference type="Gene3D" id="3.40.50.10330">
    <property type="entry name" value="Probable inorganic polyphosphate/atp-NAD kinase, domain 1"/>
    <property type="match status" value="1"/>
</dbReference>
<proteinExistence type="predicted"/>
<name>A0A1T5BLU7_9SPHN</name>
<dbReference type="EMBL" id="FUYM01000003">
    <property type="protein sequence ID" value="SKB48254.1"/>
    <property type="molecule type" value="Genomic_DNA"/>
</dbReference>
<dbReference type="InterPro" id="IPR017438">
    <property type="entry name" value="ATP-NAD_kinase_N"/>
</dbReference>
<dbReference type="OrthoDB" id="142078at2"/>
<dbReference type="Gene3D" id="2.60.200.40">
    <property type="match status" value="1"/>
</dbReference>
<sequence>MTQPASPPRPAILIVNALSRQGRKQFDVARDKLRAAGIELTDAVAIDRPGTLETVVAEAMAKKPAMLIVGGGDGSLSCAVDHLVGTDTIFAPLPLGTANSFARSLEIPLDLDGAIDVIANGVPRRIDLGMIDDDYYCNCAAIGLSTKIGGQIPPLLKKSLGRLGYLIWATWQSMKFKSFRLVVTHDGVREELDVLEVRIANGPYHGGVELVDAADPQSGEIVVQAVVGRSPAQLGWSWFTSWLRLRARKDTTVEYRGRAIGVETTPPQKVSIDGEVLARTPFTARIAAGAVQVMTPRTTG</sequence>
<reference evidence="3" key="1">
    <citation type="submission" date="2017-02" db="EMBL/GenBank/DDBJ databases">
        <authorList>
            <person name="Varghese N."/>
            <person name="Submissions S."/>
        </authorList>
    </citation>
    <scope>NUCLEOTIDE SEQUENCE [LARGE SCALE GENOMIC DNA]</scope>
    <source>
        <strain evidence="3">UM2</strain>
    </source>
</reference>
<dbReference type="GO" id="GO:0019242">
    <property type="term" value="P:methylglyoxal biosynthetic process"/>
    <property type="evidence" value="ECO:0007669"/>
    <property type="project" value="InterPro"/>
</dbReference>
<dbReference type="InterPro" id="IPR001206">
    <property type="entry name" value="Diacylglycerol_kinase_cat_dom"/>
</dbReference>
<dbReference type="NCBIfam" id="TIGR00147">
    <property type="entry name" value="YegS/Rv2252/BmrU family lipid kinase"/>
    <property type="match status" value="1"/>
</dbReference>
<dbReference type="SMART" id="SM00046">
    <property type="entry name" value="DAGKc"/>
    <property type="match status" value="1"/>
</dbReference>
<dbReference type="InterPro" id="IPR004363">
    <property type="entry name" value="Methylgl_synth"/>
</dbReference>
<dbReference type="Proteomes" id="UP000189818">
    <property type="component" value="Unassembled WGS sequence"/>
</dbReference>